<organism evidence="1 2">
    <name type="scientific">Xylophilus ampelinus</name>
    <dbReference type="NCBI Taxonomy" id="54067"/>
    <lineage>
        <taxon>Bacteria</taxon>
        <taxon>Pseudomonadati</taxon>
        <taxon>Pseudomonadota</taxon>
        <taxon>Betaproteobacteria</taxon>
        <taxon>Burkholderiales</taxon>
        <taxon>Xylophilus</taxon>
    </lineage>
</organism>
<dbReference type="Pfam" id="PF13692">
    <property type="entry name" value="Glyco_trans_1_4"/>
    <property type="match status" value="1"/>
</dbReference>
<evidence type="ECO:0000313" key="1">
    <source>
        <dbReference type="EMBL" id="PYE76269.1"/>
    </source>
</evidence>
<gene>
    <name evidence="1" type="ORF">DFQ15_11454</name>
</gene>
<protein>
    <submittedName>
        <fullName evidence="1">Glycosyl transferase family 1</fullName>
    </submittedName>
</protein>
<dbReference type="RefSeq" id="WP_110465932.1">
    <property type="nucleotide sequence ID" value="NZ_JAMOFZ010000014.1"/>
</dbReference>
<dbReference type="GO" id="GO:0016740">
    <property type="term" value="F:transferase activity"/>
    <property type="evidence" value="ECO:0007669"/>
    <property type="project" value="UniProtKB-KW"/>
</dbReference>
<reference evidence="1 2" key="1">
    <citation type="submission" date="2018-06" db="EMBL/GenBank/DDBJ databases">
        <title>Genomic Encyclopedia of Type Strains, Phase III (KMG-III): the genomes of soil and plant-associated and newly described type strains.</title>
        <authorList>
            <person name="Whitman W."/>
        </authorList>
    </citation>
    <scope>NUCLEOTIDE SEQUENCE [LARGE SCALE GENOMIC DNA]</scope>
    <source>
        <strain evidence="1 2">CECT 7646</strain>
    </source>
</reference>
<dbReference type="EMBL" id="QJTC01000014">
    <property type="protein sequence ID" value="PYE76269.1"/>
    <property type="molecule type" value="Genomic_DNA"/>
</dbReference>
<comment type="caution">
    <text evidence="1">The sequence shown here is derived from an EMBL/GenBank/DDBJ whole genome shotgun (WGS) entry which is preliminary data.</text>
</comment>
<name>A0A318SSG7_9BURK</name>
<proteinExistence type="predicted"/>
<dbReference type="PANTHER" id="PTHR12526:SF595">
    <property type="entry name" value="BLL5217 PROTEIN"/>
    <property type="match status" value="1"/>
</dbReference>
<dbReference type="AlphaFoldDB" id="A0A318SSG7"/>
<dbReference type="Gene3D" id="3.40.50.2000">
    <property type="entry name" value="Glycogen Phosphorylase B"/>
    <property type="match status" value="2"/>
</dbReference>
<accession>A0A318SSG7</accession>
<sequence>MHVLLVNNSPIPVFAYGGTERVIWDLGRALVQRGHRVSYLVPAGSHCDFATNVLPIDTERAWAEQVPAEVDIVHFQFHPKFASEDALGRPYLVTEHGNARKPRPLPLNTVFLSRDHAARYGSNRYVHNGLDWSAYGPVDFDRPRGYYHFLGKAAWRVKNVAGAIQVAQKAGVLLDVLGGDRLNWKRGFRYTFSRRIRFHGMVGGVTKNALLNGSRGMIFPVRWHEPFGLAIIESLYFGCPVFATPYGALPELVPHDCGVLADNADALAGAVRANRFDPRRCHDHVVEHFGAERMAADYLRVYEQVLAGEKLHDTQPVIQGQARELAWRN</sequence>
<keyword evidence="2" id="KW-1185">Reference proteome</keyword>
<dbReference type="PANTHER" id="PTHR12526">
    <property type="entry name" value="GLYCOSYLTRANSFERASE"/>
    <property type="match status" value="1"/>
</dbReference>
<keyword evidence="1" id="KW-0808">Transferase</keyword>
<dbReference type="Proteomes" id="UP000247540">
    <property type="component" value="Unassembled WGS sequence"/>
</dbReference>
<evidence type="ECO:0000313" key="2">
    <source>
        <dbReference type="Proteomes" id="UP000247540"/>
    </source>
</evidence>
<dbReference type="OrthoDB" id="267270at2"/>
<dbReference type="SUPFAM" id="SSF53756">
    <property type="entry name" value="UDP-Glycosyltransferase/glycogen phosphorylase"/>
    <property type="match status" value="1"/>
</dbReference>